<evidence type="ECO:0000256" key="6">
    <source>
        <dbReference type="ARBA" id="ARBA00023040"/>
    </source>
</evidence>
<dbReference type="GeneTree" id="ENSGT00940000158416"/>
<organism evidence="15 16">
    <name type="scientific">Poecilia formosa</name>
    <name type="common">Amazon molly</name>
    <name type="synonym">Limia formosa</name>
    <dbReference type="NCBI Taxonomy" id="48698"/>
    <lineage>
        <taxon>Eukaryota</taxon>
        <taxon>Metazoa</taxon>
        <taxon>Chordata</taxon>
        <taxon>Craniata</taxon>
        <taxon>Vertebrata</taxon>
        <taxon>Euteleostomi</taxon>
        <taxon>Actinopterygii</taxon>
        <taxon>Neopterygii</taxon>
        <taxon>Teleostei</taxon>
        <taxon>Neoteleostei</taxon>
        <taxon>Acanthomorphata</taxon>
        <taxon>Ovalentaria</taxon>
        <taxon>Atherinomorphae</taxon>
        <taxon>Cyprinodontiformes</taxon>
        <taxon>Poeciliidae</taxon>
        <taxon>Poeciliinae</taxon>
        <taxon>Poecilia</taxon>
    </lineage>
</organism>
<keyword evidence="10" id="KW-0807">Transducer</keyword>
<feature type="domain" description="G-protein coupled receptors family 3 profile" evidence="14">
    <location>
        <begin position="596"/>
        <end position="851"/>
    </location>
</feature>
<reference evidence="15" key="2">
    <citation type="submission" date="2025-08" db="UniProtKB">
        <authorList>
            <consortium name="Ensembl"/>
        </authorList>
    </citation>
    <scope>IDENTIFICATION</scope>
</reference>
<dbReference type="PRINTS" id="PR00592">
    <property type="entry name" value="CASENSINGR"/>
</dbReference>
<dbReference type="GO" id="GO:0004930">
    <property type="term" value="F:G protein-coupled receptor activity"/>
    <property type="evidence" value="ECO:0007669"/>
    <property type="project" value="UniProtKB-KW"/>
</dbReference>
<keyword evidence="3 12" id="KW-0812">Transmembrane</keyword>
<dbReference type="Pfam" id="PF01094">
    <property type="entry name" value="ANF_receptor"/>
    <property type="match status" value="1"/>
</dbReference>
<evidence type="ECO:0000256" key="12">
    <source>
        <dbReference type="SAM" id="Phobius"/>
    </source>
</evidence>
<evidence type="ECO:0000256" key="8">
    <source>
        <dbReference type="ARBA" id="ARBA00023170"/>
    </source>
</evidence>
<keyword evidence="8" id="KW-0675">Receptor</keyword>
<dbReference type="PANTHER" id="PTHR24061">
    <property type="entry name" value="CALCIUM-SENSING RECEPTOR-RELATED"/>
    <property type="match status" value="1"/>
</dbReference>
<feature type="transmembrane region" description="Helical" evidence="12">
    <location>
        <begin position="702"/>
        <end position="726"/>
    </location>
</feature>
<dbReference type="GO" id="GO:0050909">
    <property type="term" value="P:sensory perception of taste"/>
    <property type="evidence" value="ECO:0007669"/>
    <property type="project" value="UniProtKB-ARBA"/>
</dbReference>
<dbReference type="OMA" id="QTIGEYS"/>
<reference evidence="16" key="1">
    <citation type="submission" date="2013-10" db="EMBL/GenBank/DDBJ databases">
        <authorList>
            <person name="Schartl M."/>
            <person name="Warren W."/>
        </authorList>
    </citation>
    <scope>NUCLEOTIDE SEQUENCE [LARGE SCALE GENOMIC DNA]</scope>
    <source>
        <strain evidence="16">female</strain>
    </source>
</reference>
<dbReference type="PRINTS" id="PR00248">
    <property type="entry name" value="GPCRMGR"/>
</dbReference>
<dbReference type="SUPFAM" id="SSF53822">
    <property type="entry name" value="Periplasmic binding protein-like I"/>
    <property type="match status" value="1"/>
</dbReference>
<dbReference type="InterPro" id="IPR001828">
    <property type="entry name" value="ANF_lig-bd_rcpt"/>
</dbReference>
<evidence type="ECO:0000256" key="1">
    <source>
        <dbReference type="ARBA" id="ARBA00004651"/>
    </source>
</evidence>
<evidence type="ECO:0000256" key="13">
    <source>
        <dbReference type="SAM" id="SignalP"/>
    </source>
</evidence>
<dbReference type="Ensembl" id="ENSPFOT00000010063.1">
    <property type="protein sequence ID" value="ENSPFOP00000010048.1"/>
    <property type="gene ID" value="ENSPFOG00000009925.1"/>
</dbReference>
<dbReference type="InterPro" id="IPR000337">
    <property type="entry name" value="GPCR_3"/>
</dbReference>
<dbReference type="EMBL" id="AYCK01001308">
    <property type="status" value="NOT_ANNOTATED_CDS"/>
    <property type="molecule type" value="Genomic_DNA"/>
</dbReference>
<feature type="signal peptide" evidence="13">
    <location>
        <begin position="1"/>
        <end position="19"/>
    </location>
</feature>
<dbReference type="GO" id="GO:0005886">
    <property type="term" value="C:plasma membrane"/>
    <property type="evidence" value="ECO:0007669"/>
    <property type="project" value="UniProtKB-SubCell"/>
</dbReference>
<keyword evidence="6" id="KW-0297">G-protein coupled receptor</keyword>
<accession>A0A087XW95</accession>
<dbReference type="Proteomes" id="UP000028760">
    <property type="component" value="Unassembled WGS sequence"/>
</dbReference>
<keyword evidence="2" id="KW-1003">Cell membrane</keyword>
<evidence type="ECO:0000256" key="7">
    <source>
        <dbReference type="ARBA" id="ARBA00023136"/>
    </source>
</evidence>
<evidence type="ECO:0000256" key="11">
    <source>
        <dbReference type="ARBA" id="ARBA00038492"/>
    </source>
</evidence>
<evidence type="ECO:0000256" key="2">
    <source>
        <dbReference type="ARBA" id="ARBA00022475"/>
    </source>
</evidence>
<evidence type="ECO:0000256" key="10">
    <source>
        <dbReference type="ARBA" id="ARBA00023224"/>
    </source>
</evidence>
<feature type="transmembrane region" description="Helical" evidence="12">
    <location>
        <begin position="596"/>
        <end position="621"/>
    </location>
</feature>
<keyword evidence="9" id="KW-0325">Glycoprotein</keyword>
<comment type="similarity">
    <text evidence="11">Belongs to the G-protein coupled receptor 3 family. TAS1R subfamily.</text>
</comment>
<keyword evidence="16" id="KW-1185">Reference proteome</keyword>
<evidence type="ECO:0000256" key="5">
    <source>
        <dbReference type="ARBA" id="ARBA00022989"/>
    </source>
</evidence>
<comment type="subcellular location">
    <subcellularLocation>
        <location evidence="1">Cell membrane</location>
        <topology evidence="1">Multi-pass membrane protein</topology>
    </subcellularLocation>
</comment>
<evidence type="ECO:0000256" key="9">
    <source>
        <dbReference type="ARBA" id="ARBA00023180"/>
    </source>
</evidence>
<feature type="chain" id="PRO_5001833632" description="G-protein coupled receptors family 3 profile domain-containing protein" evidence="13">
    <location>
        <begin position="20"/>
        <end position="851"/>
    </location>
</feature>
<dbReference type="Gene3D" id="2.10.50.30">
    <property type="entry name" value="GPCR, family 3, nine cysteines domain"/>
    <property type="match status" value="1"/>
</dbReference>
<dbReference type="eggNOG" id="KOG1056">
    <property type="taxonomic scope" value="Eukaryota"/>
</dbReference>
<keyword evidence="7 12" id="KW-0472">Membrane</keyword>
<dbReference type="STRING" id="48698.ENSPFOP00000010048"/>
<dbReference type="Pfam" id="PF00003">
    <property type="entry name" value="7tm_3"/>
    <property type="match status" value="1"/>
</dbReference>
<keyword evidence="5 12" id="KW-1133">Transmembrane helix</keyword>
<dbReference type="FunFam" id="3.40.50.2300:FF:000016">
    <property type="entry name" value="Taste 1 receptor member 2"/>
    <property type="match status" value="1"/>
</dbReference>
<evidence type="ECO:0000256" key="3">
    <source>
        <dbReference type="ARBA" id="ARBA00022692"/>
    </source>
</evidence>
<dbReference type="FunFam" id="2.10.50.30:FF:000004">
    <property type="entry name" value="Taste receptor type 1 member 3-like protein"/>
    <property type="match status" value="1"/>
</dbReference>
<evidence type="ECO:0000259" key="14">
    <source>
        <dbReference type="PROSITE" id="PS50259"/>
    </source>
</evidence>
<dbReference type="InterPro" id="IPR038550">
    <property type="entry name" value="GPCR_3_9-Cys_sf"/>
</dbReference>
<feature type="transmembrane region" description="Helical" evidence="12">
    <location>
        <begin position="666"/>
        <end position="690"/>
    </location>
</feature>
<name>A0A087XW95_POEFO</name>
<dbReference type="PROSITE" id="PS50259">
    <property type="entry name" value="G_PROTEIN_RECEP_F3_4"/>
    <property type="match status" value="1"/>
</dbReference>
<evidence type="ECO:0000313" key="15">
    <source>
        <dbReference type="Ensembl" id="ENSPFOP00000010048.1"/>
    </source>
</evidence>
<dbReference type="PANTHER" id="PTHR24061:SF422">
    <property type="entry name" value="G-PROTEIN COUPLED RECEPTORS FAMILY 3 PROFILE DOMAIN-CONTAINING PROTEIN"/>
    <property type="match status" value="1"/>
</dbReference>
<keyword evidence="4 13" id="KW-0732">Signal</keyword>
<sequence length="851" mass="95616">TMFQLKLLVTFMCVFHSSTKNSDLHAYLHGDVIIGGLFPVHEKTNRTKAPGPISCEKFNNQTFLRTQVMIYSIQEINQRTPRLLPNLTLGYDIYDTCGDVSLAIRATLQLLKDQSDPQRCLIPPSINSSLPEPETKVVIGERYSELSIAVARVLALPSVTQISYASTSEELSIKYKFPTFLRTVSSDKHQTKAIYELVKNFSWQSVAIVGSTDEYGKYGTDSLRELFRDNNICVDFVEILPDTFNKNCSTARHLLEKIENSTAEAIIMFTKDTNVQIIFEAVIEKNLNRTWIASDTWSTSSTISEMKGIKSIGPVFGFIFRQKEVPGFKDYIKTFHLTKMCHNGEPLEIFWKNVFICNSVQSERSPLDSDCLWLRTLTQPGYYVFTNSSKDDMKCNCKNKTLDPSRLYCCIDHDESYNIYMAVQVIAEGLRILLKCNNQSCERTKFTAVELFHVIRNINITVNDTNIYFDENGDPSLGYDILFWNTSKSKEGVEKIKIGEYWPNKNISFNKDVSQWRTTGNVSVFNCSRTCQPGQRMELLNGKCCYGCVDCSSQEYSNGNADTFCRQCEKYQFSPADHRNTCVNKTDEFLEWSDPFSIILITTAAIAIIATAVIAIVIGLNCGTPIVKAIGGCLCYVEVASLLLGFCTTFTFIGKPTPNSCVGIPVFGISFSLCISCILANLIQILLGFSFDPRVGSKIKKLNHPVAVVVIISGVQLGVSLAWLIVLPRLPSVEQKESTILYQCNMCEESKKFFVATIVYNSFWGLVCFVFAFKGRQLPDIYKNASLITVSMVLFLIIWIVFLPIYLTLDGKYKPAISSAAILISCISILGCHLAPKCYIMLFSPSLTPIE</sequence>
<feature type="transmembrane region" description="Helical" evidence="12">
    <location>
        <begin position="815"/>
        <end position="835"/>
    </location>
</feature>
<proteinExistence type="inferred from homology"/>
<dbReference type="InterPro" id="IPR017978">
    <property type="entry name" value="GPCR_3_C"/>
</dbReference>
<protein>
    <recommendedName>
        <fullName evidence="14">G-protein coupled receptors family 3 profile domain-containing protein</fullName>
    </recommendedName>
</protein>
<feature type="transmembrane region" description="Helical" evidence="12">
    <location>
        <begin position="785"/>
        <end position="809"/>
    </location>
</feature>
<dbReference type="InterPro" id="IPR000068">
    <property type="entry name" value="GPCR_3_Ca_sens_rcpt-rel"/>
</dbReference>
<evidence type="ECO:0000313" key="16">
    <source>
        <dbReference type="Proteomes" id="UP000028760"/>
    </source>
</evidence>
<reference evidence="15" key="3">
    <citation type="submission" date="2025-09" db="UniProtKB">
        <authorList>
            <consortium name="Ensembl"/>
        </authorList>
    </citation>
    <scope>IDENTIFICATION</scope>
</reference>
<evidence type="ECO:0000256" key="4">
    <source>
        <dbReference type="ARBA" id="ARBA00022729"/>
    </source>
</evidence>
<feature type="transmembrane region" description="Helical" evidence="12">
    <location>
        <begin position="753"/>
        <end position="773"/>
    </location>
</feature>
<dbReference type="InterPro" id="IPR028082">
    <property type="entry name" value="Peripla_BP_I"/>
</dbReference>
<dbReference type="Gene3D" id="3.40.50.2300">
    <property type="match status" value="2"/>
</dbReference>
<feature type="transmembrane region" description="Helical" evidence="12">
    <location>
        <begin position="633"/>
        <end position="654"/>
    </location>
</feature>
<dbReference type="AlphaFoldDB" id="A0A087XW95"/>